<evidence type="ECO:0000313" key="1">
    <source>
        <dbReference type="EMBL" id="AFY82484.1"/>
    </source>
</evidence>
<dbReference type="InParanoid" id="K9TKD4"/>
<proteinExistence type="predicted"/>
<dbReference type="AlphaFoldDB" id="K9TKD4"/>
<dbReference type="EMBL" id="CP003607">
    <property type="protein sequence ID" value="AFY82484.1"/>
    <property type="molecule type" value="Genomic_DNA"/>
</dbReference>
<protein>
    <submittedName>
        <fullName evidence="1">Uncharacterized protein</fullName>
    </submittedName>
</protein>
<keyword evidence="2" id="KW-1185">Reference proteome</keyword>
<sequence length="71" mass="7626">MTTNKSLEECMAAVEAAITQIQQEIAHPKSSNWLQQITGSFQDEPAFIAPPVGGFNSLLGNCSRGESPPHI</sequence>
<evidence type="ECO:0000313" key="2">
    <source>
        <dbReference type="Proteomes" id="UP000010367"/>
    </source>
</evidence>
<gene>
    <name evidence="1" type="ORF">Oscil6304_2882</name>
</gene>
<reference evidence="1 2" key="1">
    <citation type="submission" date="2012-06" db="EMBL/GenBank/DDBJ databases">
        <title>Finished chromosome of genome of Oscillatoria acuminata PCC 6304.</title>
        <authorList>
            <consortium name="US DOE Joint Genome Institute"/>
            <person name="Gugger M."/>
            <person name="Coursin T."/>
            <person name="Rippka R."/>
            <person name="Tandeau De Marsac N."/>
            <person name="Huntemann M."/>
            <person name="Wei C.-L."/>
            <person name="Han J."/>
            <person name="Detter J.C."/>
            <person name="Han C."/>
            <person name="Tapia R."/>
            <person name="Davenport K."/>
            <person name="Daligault H."/>
            <person name="Erkkila T."/>
            <person name="Gu W."/>
            <person name="Munk A.C.C."/>
            <person name="Teshima H."/>
            <person name="Xu Y."/>
            <person name="Chain P."/>
            <person name="Chen A."/>
            <person name="Krypides N."/>
            <person name="Mavromatis K."/>
            <person name="Markowitz V."/>
            <person name="Szeto E."/>
            <person name="Ivanova N."/>
            <person name="Mikhailova N."/>
            <person name="Ovchinnikova G."/>
            <person name="Pagani I."/>
            <person name="Pati A."/>
            <person name="Goodwin L."/>
            <person name="Peters L."/>
            <person name="Pitluck S."/>
            <person name="Woyke T."/>
            <person name="Kerfeld C."/>
        </authorList>
    </citation>
    <scope>NUCLEOTIDE SEQUENCE [LARGE SCALE GENOMIC DNA]</scope>
    <source>
        <strain evidence="1 2">PCC 6304</strain>
    </source>
</reference>
<name>K9TKD4_9CYAN</name>
<dbReference type="STRING" id="56110.Oscil6304_2882"/>
<dbReference type="Proteomes" id="UP000010367">
    <property type="component" value="Chromosome"/>
</dbReference>
<dbReference type="HOGENOM" id="CLU_2736136_0_0_3"/>
<dbReference type="KEGG" id="oac:Oscil6304_2882"/>
<dbReference type="PATRIC" id="fig|56110.3.peg.3434"/>
<accession>K9TKD4</accession>
<organism evidence="1 2">
    <name type="scientific">Oscillatoria acuminata PCC 6304</name>
    <dbReference type="NCBI Taxonomy" id="56110"/>
    <lineage>
        <taxon>Bacteria</taxon>
        <taxon>Bacillati</taxon>
        <taxon>Cyanobacteriota</taxon>
        <taxon>Cyanophyceae</taxon>
        <taxon>Oscillatoriophycideae</taxon>
        <taxon>Oscillatoriales</taxon>
        <taxon>Oscillatoriaceae</taxon>
        <taxon>Oscillatoria</taxon>
    </lineage>
</organism>